<sequence length="101" mass="10798">MASNALVQARIDADVKDRATAVLEGMGLTVSDAVRILLTRTANEGALPLELVSTSDAHDAWFRAKVLQALADERSDIDDAEAEARFAERRAAAYRKAGGKA</sequence>
<gene>
    <name evidence="4" type="ORF">SAMN04515666_102204</name>
</gene>
<dbReference type="PANTHER" id="PTHR38781:SF1">
    <property type="entry name" value="ANTITOXIN DINJ-RELATED"/>
    <property type="match status" value="1"/>
</dbReference>
<dbReference type="InterPro" id="IPR007337">
    <property type="entry name" value="RelB/DinJ"/>
</dbReference>
<evidence type="ECO:0000256" key="1">
    <source>
        <dbReference type="ARBA" id="ARBA00010562"/>
    </source>
</evidence>
<keyword evidence="3" id="KW-0175">Coiled coil</keyword>
<feature type="coiled-coil region" evidence="3">
    <location>
        <begin position="63"/>
        <end position="97"/>
    </location>
</feature>
<proteinExistence type="inferred from homology"/>
<evidence type="ECO:0000313" key="5">
    <source>
        <dbReference type="Proteomes" id="UP000199664"/>
    </source>
</evidence>
<organism evidence="4 5">
    <name type="scientific">Bosea lupini</name>
    <dbReference type="NCBI Taxonomy" id="1036779"/>
    <lineage>
        <taxon>Bacteria</taxon>
        <taxon>Pseudomonadati</taxon>
        <taxon>Pseudomonadota</taxon>
        <taxon>Alphaproteobacteria</taxon>
        <taxon>Hyphomicrobiales</taxon>
        <taxon>Boseaceae</taxon>
        <taxon>Bosea</taxon>
    </lineage>
</organism>
<dbReference type="GO" id="GO:0006355">
    <property type="term" value="P:regulation of DNA-templated transcription"/>
    <property type="evidence" value="ECO:0007669"/>
    <property type="project" value="InterPro"/>
</dbReference>
<dbReference type="RefSeq" id="WP_091831039.1">
    <property type="nucleotide sequence ID" value="NZ_FOAN01000002.1"/>
</dbReference>
<dbReference type="Proteomes" id="UP000199664">
    <property type="component" value="Unassembled WGS sequence"/>
</dbReference>
<dbReference type="EMBL" id="FOAN01000002">
    <property type="protein sequence ID" value="SEK86066.1"/>
    <property type="molecule type" value="Genomic_DNA"/>
</dbReference>
<dbReference type="GO" id="GO:0006351">
    <property type="term" value="P:DNA-templated transcription"/>
    <property type="evidence" value="ECO:0007669"/>
    <property type="project" value="TreeGrafter"/>
</dbReference>
<dbReference type="OrthoDB" id="9799097at2"/>
<comment type="similarity">
    <text evidence="1">Belongs to the RelB/DinJ antitoxin family.</text>
</comment>
<dbReference type="STRING" id="1036779.SAMN04515666_102204"/>
<evidence type="ECO:0000256" key="2">
    <source>
        <dbReference type="ARBA" id="ARBA00022649"/>
    </source>
</evidence>
<dbReference type="PANTHER" id="PTHR38781">
    <property type="entry name" value="ANTITOXIN DINJ-RELATED"/>
    <property type="match status" value="1"/>
</dbReference>
<accession>A0A1H7KHU6</accession>
<evidence type="ECO:0000256" key="3">
    <source>
        <dbReference type="SAM" id="Coils"/>
    </source>
</evidence>
<protein>
    <submittedName>
        <fullName evidence="4">DNA-damage-inducible protein J</fullName>
    </submittedName>
</protein>
<name>A0A1H7KHU6_9HYPH</name>
<dbReference type="Gene3D" id="1.10.1220.10">
    <property type="entry name" value="Met repressor-like"/>
    <property type="match status" value="1"/>
</dbReference>
<keyword evidence="5" id="KW-1185">Reference proteome</keyword>
<dbReference type="AlphaFoldDB" id="A0A1H7KHU6"/>
<dbReference type="Pfam" id="PF04221">
    <property type="entry name" value="RelB"/>
    <property type="match status" value="1"/>
</dbReference>
<reference evidence="5" key="1">
    <citation type="submission" date="2016-10" db="EMBL/GenBank/DDBJ databases">
        <authorList>
            <person name="Varghese N."/>
            <person name="Submissions S."/>
        </authorList>
    </citation>
    <scope>NUCLEOTIDE SEQUENCE [LARGE SCALE GENOMIC DNA]</scope>
    <source>
        <strain evidence="5">LMG 26383,CCUG 61248,R- 45681</strain>
    </source>
</reference>
<dbReference type="InterPro" id="IPR013321">
    <property type="entry name" value="Arc_rbn_hlx_hlx"/>
</dbReference>
<evidence type="ECO:0000313" key="4">
    <source>
        <dbReference type="EMBL" id="SEK86066.1"/>
    </source>
</evidence>
<dbReference type="NCBIfam" id="TIGR02384">
    <property type="entry name" value="RelB_DinJ"/>
    <property type="match status" value="1"/>
</dbReference>
<keyword evidence="2" id="KW-1277">Toxin-antitoxin system</keyword>